<reference evidence="2" key="1">
    <citation type="submission" date="2023-03" db="EMBL/GenBank/DDBJ databases">
        <title>Massive genome expansion in bonnet fungi (Mycena s.s.) driven by repeated elements and novel gene families across ecological guilds.</title>
        <authorList>
            <consortium name="Lawrence Berkeley National Laboratory"/>
            <person name="Harder C.B."/>
            <person name="Miyauchi S."/>
            <person name="Viragh M."/>
            <person name="Kuo A."/>
            <person name="Thoen E."/>
            <person name="Andreopoulos B."/>
            <person name="Lu D."/>
            <person name="Skrede I."/>
            <person name="Drula E."/>
            <person name="Henrissat B."/>
            <person name="Morin E."/>
            <person name="Kohler A."/>
            <person name="Barry K."/>
            <person name="LaButti K."/>
            <person name="Morin E."/>
            <person name="Salamov A."/>
            <person name="Lipzen A."/>
            <person name="Mereny Z."/>
            <person name="Hegedus B."/>
            <person name="Baldrian P."/>
            <person name="Stursova M."/>
            <person name="Weitz H."/>
            <person name="Taylor A."/>
            <person name="Grigoriev I.V."/>
            <person name="Nagy L.G."/>
            <person name="Martin F."/>
            <person name="Kauserud H."/>
        </authorList>
    </citation>
    <scope>NUCLEOTIDE SEQUENCE</scope>
    <source>
        <strain evidence="2">CBHHK200</strain>
    </source>
</reference>
<dbReference type="Proteomes" id="UP001218188">
    <property type="component" value="Unassembled WGS sequence"/>
</dbReference>
<dbReference type="AlphaFoldDB" id="A0AAD6SAS5"/>
<evidence type="ECO:0000313" key="3">
    <source>
        <dbReference type="Proteomes" id="UP001218188"/>
    </source>
</evidence>
<sequence>MERIHQLLCVLAAICSAAPASTLPLTTLDAIGRLAQNLQKIHSCLRAQRELGTFKRFFKQAEILEQIDSCEADMQDILHLFKSMSEAGLRIMLEEFDSNAEKCQKELFEAVDRSNTSDVASSIQNIQLQRHNRPYYPFCLHRHRYSAAGKLSSRRFPLLC</sequence>
<feature type="chain" id="PRO_5042235148" evidence="1">
    <location>
        <begin position="23"/>
        <end position="160"/>
    </location>
</feature>
<protein>
    <submittedName>
        <fullName evidence="2">Uncharacterized protein</fullName>
    </submittedName>
</protein>
<dbReference type="EMBL" id="JARJCM010000187">
    <property type="protein sequence ID" value="KAJ7023523.1"/>
    <property type="molecule type" value="Genomic_DNA"/>
</dbReference>
<dbReference type="CDD" id="cd21037">
    <property type="entry name" value="MLKL_NTD"/>
    <property type="match status" value="1"/>
</dbReference>
<evidence type="ECO:0000256" key="1">
    <source>
        <dbReference type="SAM" id="SignalP"/>
    </source>
</evidence>
<feature type="signal peptide" evidence="1">
    <location>
        <begin position="1"/>
        <end position="22"/>
    </location>
</feature>
<dbReference type="InterPro" id="IPR036537">
    <property type="entry name" value="Adaptor_Cbl_N_dom_sf"/>
</dbReference>
<dbReference type="GO" id="GO:0007166">
    <property type="term" value="P:cell surface receptor signaling pathway"/>
    <property type="evidence" value="ECO:0007669"/>
    <property type="project" value="InterPro"/>
</dbReference>
<keyword evidence="3" id="KW-1185">Reference proteome</keyword>
<name>A0AAD6SAS5_9AGAR</name>
<accession>A0AAD6SAS5</accession>
<proteinExistence type="predicted"/>
<gene>
    <name evidence="2" type="ORF">C8F04DRAFT_180876</name>
</gene>
<evidence type="ECO:0000313" key="2">
    <source>
        <dbReference type="EMBL" id="KAJ7023523.1"/>
    </source>
</evidence>
<organism evidence="2 3">
    <name type="scientific">Mycena alexandri</name>
    <dbReference type="NCBI Taxonomy" id="1745969"/>
    <lineage>
        <taxon>Eukaryota</taxon>
        <taxon>Fungi</taxon>
        <taxon>Dikarya</taxon>
        <taxon>Basidiomycota</taxon>
        <taxon>Agaricomycotina</taxon>
        <taxon>Agaricomycetes</taxon>
        <taxon>Agaricomycetidae</taxon>
        <taxon>Agaricales</taxon>
        <taxon>Marasmiineae</taxon>
        <taxon>Mycenaceae</taxon>
        <taxon>Mycena</taxon>
    </lineage>
</organism>
<dbReference type="Gene3D" id="1.20.930.20">
    <property type="entry name" value="Adaptor protein Cbl, N-terminal domain"/>
    <property type="match status" value="1"/>
</dbReference>
<comment type="caution">
    <text evidence="2">The sequence shown here is derived from an EMBL/GenBank/DDBJ whole genome shotgun (WGS) entry which is preliminary data.</text>
</comment>
<dbReference type="InterPro" id="IPR059179">
    <property type="entry name" value="MLKL-like_MCAfunc"/>
</dbReference>
<keyword evidence="1" id="KW-0732">Signal</keyword>